<dbReference type="WBParaSite" id="PTRK_0000986700.1">
    <property type="protein sequence ID" value="PTRK_0000986700.1"/>
    <property type="gene ID" value="PTRK_0000986700"/>
</dbReference>
<dbReference type="PANTHER" id="PTHR14205">
    <property type="entry name" value="WD-REPEAT PROTEIN"/>
    <property type="match status" value="1"/>
</dbReference>
<reference evidence="6" key="1">
    <citation type="submission" date="2017-02" db="UniProtKB">
        <authorList>
            <consortium name="WormBaseParasite"/>
        </authorList>
    </citation>
    <scope>IDENTIFICATION</scope>
</reference>
<dbReference type="Proteomes" id="UP000038045">
    <property type="component" value="Unplaced"/>
</dbReference>
<dbReference type="SMART" id="SM00320">
    <property type="entry name" value="WD40"/>
    <property type="match status" value="4"/>
</dbReference>
<evidence type="ECO:0000256" key="3">
    <source>
        <dbReference type="ARBA" id="ARBA00022737"/>
    </source>
</evidence>
<dbReference type="InterPro" id="IPR040323">
    <property type="entry name" value="EIPR1"/>
</dbReference>
<dbReference type="SUPFAM" id="SSF50978">
    <property type="entry name" value="WD40 repeat-like"/>
    <property type="match status" value="1"/>
</dbReference>
<keyword evidence="3" id="KW-0677">Repeat</keyword>
<dbReference type="Pfam" id="PF23609">
    <property type="entry name" value="Beta-prop_EIPR1"/>
    <property type="match status" value="1"/>
</dbReference>
<proteinExistence type="inferred from homology"/>
<dbReference type="InterPro" id="IPR015943">
    <property type="entry name" value="WD40/YVTN_repeat-like_dom_sf"/>
</dbReference>
<name>A0A0N4ZMV0_PARTI</name>
<evidence type="ECO:0000256" key="2">
    <source>
        <dbReference type="ARBA" id="ARBA00022574"/>
    </source>
</evidence>
<comment type="similarity">
    <text evidence="1">Belongs to the WD repeat EIPR1 family.</text>
</comment>
<dbReference type="InterPro" id="IPR059104">
    <property type="entry name" value="Beta-prop_EIPR1-like"/>
</dbReference>
<sequence>MCEIPVIHGIDLPARCLISLPSENEQNFFLVGTHGVRNKNELHVLLYDEETERVSTTSCVFDRGEVRQLSANNNQLVGIGISSIDKNKVIGSVEIWKYMLNNEDKIQFESKVSISDNSENTPKAIQSVNFSSNQLLVAYDNYLQTFDVSNNLKSNQKPFECCQTILDAAFDPFSLSNIALVSSEANLSTWDLRQNVLTDTFINNDMTRIRKFDFNPNNQYYMALGCDDGKVLILDTRNTSKIVHSYKNHYHWVQCIKYNPVHDQLILSTGSDNLVCLYNSIINDGVSFSESNESKDITNILSDGLIDRLTDHEESVYSCAWSHNDPWTFGTLSYDGRVNIYRIKRDIKYNIMNL</sequence>
<dbReference type="Gene3D" id="2.130.10.10">
    <property type="entry name" value="YVTN repeat-like/Quinoprotein amine dehydrogenase"/>
    <property type="match status" value="1"/>
</dbReference>
<dbReference type="InterPro" id="IPR001680">
    <property type="entry name" value="WD40_rpt"/>
</dbReference>
<dbReference type="PANTHER" id="PTHR14205:SF15">
    <property type="entry name" value="EARP AND GARP COMPLEX-INTERACTING PROTEIN 1"/>
    <property type="match status" value="1"/>
</dbReference>
<evidence type="ECO:0000313" key="6">
    <source>
        <dbReference type="WBParaSite" id="PTRK_0000986700.1"/>
    </source>
</evidence>
<dbReference type="STRING" id="131310.A0A0N4ZMV0"/>
<evidence type="ECO:0000313" key="5">
    <source>
        <dbReference type="Proteomes" id="UP000038045"/>
    </source>
</evidence>
<dbReference type="GO" id="GO:0016567">
    <property type="term" value="P:protein ubiquitination"/>
    <property type="evidence" value="ECO:0007669"/>
    <property type="project" value="TreeGrafter"/>
</dbReference>
<dbReference type="Pfam" id="PF00400">
    <property type="entry name" value="WD40"/>
    <property type="match status" value="1"/>
</dbReference>
<evidence type="ECO:0000256" key="1">
    <source>
        <dbReference type="ARBA" id="ARBA00005672"/>
    </source>
</evidence>
<protein>
    <submittedName>
        <fullName evidence="6">WD_REPEATS_REGION domain-containing protein</fullName>
    </submittedName>
</protein>
<dbReference type="InterPro" id="IPR036322">
    <property type="entry name" value="WD40_repeat_dom_sf"/>
</dbReference>
<organism evidence="5 6">
    <name type="scientific">Parastrongyloides trichosuri</name>
    <name type="common">Possum-specific nematode worm</name>
    <dbReference type="NCBI Taxonomy" id="131310"/>
    <lineage>
        <taxon>Eukaryota</taxon>
        <taxon>Metazoa</taxon>
        <taxon>Ecdysozoa</taxon>
        <taxon>Nematoda</taxon>
        <taxon>Chromadorea</taxon>
        <taxon>Rhabditida</taxon>
        <taxon>Tylenchina</taxon>
        <taxon>Panagrolaimomorpha</taxon>
        <taxon>Strongyloidoidea</taxon>
        <taxon>Strongyloididae</taxon>
        <taxon>Parastrongyloides</taxon>
    </lineage>
</organism>
<accession>A0A0N4ZMV0</accession>
<dbReference type="AlphaFoldDB" id="A0A0N4ZMV0"/>
<keyword evidence="2" id="KW-0853">WD repeat</keyword>
<evidence type="ECO:0000259" key="4">
    <source>
        <dbReference type="Pfam" id="PF23609"/>
    </source>
</evidence>
<feature type="domain" description="EIPR1-like beta-propeller" evidence="4">
    <location>
        <begin position="6"/>
        <end position="278"/>
    </location>
</feature>
<keyword evidence="5" id="KW-1185">Reference proteome</keyword>